<dbReference type="Gene3D" id="1.10.260.40">
    <property type="entry name" value="lambda repressor-like DNA-binding domains"/>
    <property type="match status" value="1"/>
</dbReference>
<evidence type="ECO:0000313" key="2">
    <source>
        <dbReference type="EMBL" id="OUP59043.1"/>
    </source>
</evidence>
<proteinExistence type="predicted"/>
<accession>A0A1Y4LQU0</accession>
<dbReference type="GO" id="GO:0003677">
    <property type="term" value="F:DNA binding"/>
    <property type="evidence" value="ECO:0007669"/>
    <property type="project" value="InterPro"/>
</dbReference>
<protein>
    <recommendedName>
        <fullName evidence="1">HTH cro/C1-type domain-containing protein</fullName>
    </recommendedName>
</protein>
<dbReference type="SUPFAM" id="SSF47413">
    <property type="entry name" value="lambda repressor-like DNA-binding domains"/>
    <property type="match status" value="1"/>
</dbReference>
<comment type="caution">
    <text evidence="2">The sequence shown here is derived from an EMBL/GenBank/DDBJ whole genome shotgun (WGS) entry which is preliminary data.</text>
</comment>
<dbReference type="AlphaFoldDB" id="A0A1Y4LQU0"/>
<dbReference type="PROSITE" id="PS50943">
    <property type="entry name" value="HTH_CROC1"/>
    <property type="match status" value="1"/>
</dbReference>
<gene>
    <name evidence="2" type="ORF">B5F15_06130</name>
</gene>
<dbReference type="SMART" id="SM00530">
    <property type="entry name" value="HTH_XRE"/>
    <property type="match status" value="1"/>
</dbReference>
<organism evidence="2 3">
    <name type="scientific">Butyricicoccus pullicaecorum</name>
    <dbReference type="NCBI Taxonomy" id="501571"/>
    <lineage>
        <taxon>Bacteria</taxon>
        <taxon>Bacillati</taxon>
        <taxon>Bacillota</taxon>
        <taxon>Clostridia</taxon>
        <taxon>Eubacteriales</taxon>
        <taxon>Butyricicoccaceae</taxon>
        <taxon>Butyricicoccus</taxon>
    </lineage>
</organism>
<feature type="domain" description="HTH cro/C1-type" evidence="1">
    <location>
        <begin position="7"/>
        <end position="63"/>
    </location>
</feature>
<evidence type="ECO:0000313" key="3">
    <source>
        <dbReference type="Proteomes" id="UP000195326"/>
    </source>
</evidence>
<reference evidence="3" key="1">
    <citation type="submission" date="2017-04" db="EMBL/GenBank/DDBJ databases">
        <title>Function of individual gut microbiota members based on whole genome sequencing of pure cultures obtained from chicken caecum.</title>
        <authorList>
            <person name="Medvecky M."/>
            <person name="Cejkova D."/>
            <person name="Polansky O."/>
            <person name="Karasova D."/>
            <person name="Kubasova T."/>
            <person name="Cizek A."/>
            <person name="Rychlik I."/>
        </authorList>
    </citation>
    <scope>NUCLEOTIDE SEQUENCE [LARGE SCALE GENOMIC DNA]</scope>
    <source>
        <strain evidence="3">An179</strain>
    </source>
</reference>
<dbReference type="Pfam" id="PF01381">
    <property type="entry name" value="HTH_3"/>
    <property type="match status" value="1"/>
</dbReference>
<dbReference type="CDD" id="cd00093">
    <property type="entry name" value="HTH_XRE"/>
    <property type="match status" value="1"/>
</dbReference>
<sequence>MVFYERFKALCDKKGVTPSRAAIEAGVSKSLVSKWKANESKEPSPEVVRKLAEYFGISAFEVLEDLPQKEKPLVNGDEELTEYLEELRTRPEMKMLFQLTKDATKEDVEKAVRVIEAMLGK</sequence>
<dbReference type="Proteomes" id="UP000195326">
    <property type="component" value="Unassembled WGS sequence"/>
</dbReference>
<dbReference type="EMBL" id="NFKL01000007">
    <property type="protein sequence ID" value="OUP59043.1"/>
    <property type="molecule type" value="Genomic_DNA"/>
</dbReference>
<name>A0A1Y4LQU0_9FIRM</name>
<evidence type="ECO:0000259" key="1">
    <source>
        <dbReference type="PROSITE" id="PS50943"/>
    </source>
</evidence>
<dbReference type="InterPro" id="IPR001387">
    <property type="entry name" value="Cro/C1-type_HTH"/>
</dbReference>
<dbReference type="InterPro" id="IPR010982">
    <property type="entry name" value="Lambda_DNA-bd_dom_sf"/>
</dbReference>